<dbReference type="PANTHER" id="PTHR11850">
    <property type="entry name" value="HOMEOBOX PROTEIN TRANSCRIPTION FACTORS"/>
    <property type="match status" value="1"/>
</dbReference>
<comment type="similarity">
    <text evidence="7">Belongs to the TALE/TGIF homeobox family.</text>
</comment>
<evidence type="ECO:0000259" key="10">
    <source>
        <dbReference type="PROSITE" id="PS50071"/>
    </source>
</evidence>
<keyword evidence="4 8" id="KW-0371">Homeobox</keyword>
<reference evidence="11" key="2">
    <citation type="submission" date="2023-06" db="EMBL/GenBank/DDBJ databases">
        <authorList>
            <consortium name="Lawrence Berkeley National Laboratory"/>
            <person name="Haridas S."/>
            <person name="Hensen N."/>
            <person name="Bonometti L."/>
            <person name="Westerberg I."/>
            <person name="Brannstrom I.O."/>
            <person name="Guillou S."/>
            <person name="Cros-Aarteil S."/>
            <person name="Calhoun S."/>
            <person name="Kuo A."/>
            <person name="Mondo S."/>
            <person name="Pangilinan J."/>
            <person name="Riley R."/>
            <person name="LaButti K."/>
            <person name="Andreopoulos B."/>
            <person name="Lipzen A."/>
            <person name="Chen C."/>
            <person name="Yanf M."/>
            <person name="Daum C."/>
            <person name="Ng V."/>
            <person name="Clum A."/>
            <person name="Steindorff A."/>
            <person name="Ohm R."/>
            <person name="Martin F."/>
            <person name="Silar P."/>
            <person name="Natvig D."/>
            <person name="Lalanne C."/>
            <person name="Gautier V."/>
            <person name="Ament-velasquez S.L."/>
            <person name="Kruys A."/>
            <person name="Hutchinson M.I."/>
            <person name="Powell A.J."/>
            <person name="Barry K."/>
            <person name="Miller A.N."/>
            <person name="Grigoriev I.V."/>
            <person name="Debuchy R."/>
            <person name="Gladieux P."/>
            <person name="Thoren M.H."/>
            <person name="Johannesson H."/>
        </authorList>
    </citation>
    <scope>NUCLEOTIDE SEQUENCE</scope>
    <source>
        <strain evidence="11">CBS 232.78</strain>
    </source>
</reference>
<evidence type="ECO:0000256" key="1">
    <source>
        <dbReference type="ARBA" id="ARBA00004123"/>
    </source>
</evidence>
<comment type="subcellular location">
    <subcellularLocation>
        <location evidence="1 8">Nucleus</location>
    </subcellularLocation>
</comment>
<gene>
    <name evidence="11" type="ORF">B0H63DRAFT_71937</name>
</gene>
<accession>A0AAE0N2E1</accession>
<dbReference type="AlphaFoldDB" id="A0AAE0N2E1"/>
<dbReference type="CDD" id="cd00086">
    <property type="entry name" value="homeodomain"/>
    <property type="match status" value="1"/>
</dbReference>
<dbReference type="SMART" id="SM00389">
    <property type="entry name" value="HOX"/>
    <property type="match status" value="1"/>
</dbReference>
<dbReference type="GO" id="GO:0006355">
    <property type="term" value="P:regulation of DNA-templated transcription"/>
    <property type="evidence" value="ECO:0007669"/>
    <property type="project" value="InterPro"/>
</dbReference>
<keyword evidence="6 8" id="KW-0539">Nucleus</keyword>
<feature type="DNA-binding region" description="Homeobox" evidence="8">
    <location>
        <begin position="277"/>
        <end position="339"/>
    </location>
</feature>
<dbReference type="GO" id="GO:0005634">
    <property type="term" value="C:nucleus"/>
    <property type="evidence" value="ECO:0007669"/>
    <property type="project" value="UniProtKB-SubCell"/>
</dbReference>
<keyword evidence="3 8" id="KW-0238">DNA-binding</keyword>
<dbReference type="InterPro" id="IPR050224">
    <property type="entry name" value="TALE_homeobox"/>
</dbReference>
<keyword evidence="5" id="KW-0804">Transcription</keyword>
<evidence type="ECO:0000256" key="2">
    <source>
        <dbReference type="ARBA" id="ARBA00023015"/>
    </source>
</evidence>
<dbReference type="InterPro" id="IPR001356">
    <property type="entry name" value="HD"/>
</dbReference>
<evidence type="ECO:0000256" key="8">
    <source>
        <dbReference type="PROSITE-ProRule" id="PRU00108"/>
    </source>
</evidence>
<evidence type="ECO:0000256" key="3">
    <source>
        <dbReference type="ARBA" id="ARBA00023125"/>
    </source>
</evidence>
<evidence type="ECO:0000313" key="12">
    <source>
        <dbReference type="Proteomes" id="UP001285441"/>
    </source>
</evidence>
<dbReference type="EMBL" id="JAULSW010000010">
    <property type="protein sequence ID" value="KAK3368187.1"/>
    <property type="molecule type" value="Genomic_DNA"/>
</dbReference>
<comment type="caution">
    <text evidence="11">The sequence shown here is derived from an EMBL/GenBank/DDBJ whole genome shotgun (WGS) entry which is preliminary data.</text>
</comment>
<dbReference type="Pfam" id="PF05920">
    <property type="entry name" value="Homeobox_KN"/>
    <property type="match status" value="1"/>
</dbReference>
<evidence type="ECO:0000256" key="7">
    <source>
        <dbReference type="ARBA" id="ARBA00038021"/>
    </source>
</evidence>
<evidence type="ECO:0000256" key="6">
    <source>
        <dbReference type="ARBA" id="ARBA00023242"/>
    </source>
</evidence>
<dbReference type="Proteomes" id="UP001285441">
    <property type="component" value="Unassembled WGS sequence"/>
</dbReference>
<proteinExistence type="inferred from homology"/>
<organism evidence="11 12">
    <name type="scientific">Podospora didyma</name>
    <dbReference type="NCBI Taxonomy" id="330526"/>
    <lineage>
        <taxon>Eukaryota</taxon>
        <taxon>Fungi</taxon>
        <taxon>Dikarya</taxon>
        <taxon>Ascomycota</taxon>
        <taxon>Pezizomycotina</taxon>
        <taxon>Sordariomycetes</taxon>
        <taxon>Sordariomycetidae</taxon>
        <taxon>Sordariales</taxon>
        <taxon>Podosporaceae</taxon>
        <taxon>Podospora</taxon>
    </lineage>
</organism>
<name>A0AAE0N2E1_9PEZI</name>
<sequence length="428" mass="47865">MSMIAMAQPVPHSAFKREFAWDETRQQDYGTLRRQNDTERIALPSIRQAFPDQFRVPFETHSRAPSSTTSPSGFGGGAVSPVYTHSPTQKRRRVSIGEGRDESSSQVPRQYSSPQSHGMSPILAQRSATESWTTSPSRRSPYMTSTGSLGSMRESAPVEMTERYVSSRPTLPPLHNMELVDRGISATMPRVRGRSTDEDYSEGHRHTMNHYPNAMDVGSGSQYRLYSYHHPSRGQSLSVSSVHQFERTPFSPVAYGSGYQDYMRSDGAMGPNGDYKQRKRRGNLPKPTTDILRSWFLAHLSHPYPSEEEKQELMRQTGLQMNQISNWFINARRRQLPTMMMNARNTESDATSSAAGHSTSRATANILKSTEHGGSGEYNMVGTTHHHHSRDSAPLSDGEGSAYDDDVDTLRSTSSRRRHAANMSRGSV</sequence>
<evidence type="ECO:0000256" key="5">
    <source>
        <dbReference type="ARBA" id="ARBA00023163"/>
    </source>
</evidence>
<dbReference type="Gene3D" id="1.10.10.60">
    <property type="entry name" value="Homeodomain-like"/>
    <property type="match status" value="1"/>
</dbReference>
<dbReference type="GO" id="GO:0003677">
    <property type="term" value="F:DNA binding"/>
    <property type="evidence" value="ECO:0007669"/>
    <property type="project" value="UniProtKB-UniRule"/>
</dbReference>
<dbReference type="SUPFAM" id="SSF46689">
    <property type="entry name" value="Homeodomain-like"/>
    <property type="match status" value="1"/>
</dbReference>
<feature type="compositionally biased region" description="Polar residues" evidence="9">
    <location>
        <begin position="104"/>
        <end position="118"/>
    </location>
</feature>
<keyword evidence="12" id="KW-1185">Reference proteome</keyword>
<reference evidence="11" key="1">
    <citation type="journal article" date="2023" name="Mol. Phylogenet. Evol.">
        <title>Genome-scale phylogeny and comparative genomics of the fungal order Sordariales.</title>
        <authorList>
            <person name="Hensen N."/>
            <person name="Bonometti L."/>
            <person name="Westerberg I."/>
            <person name="Brannstrom I.O."/>
            <person name="Guillou S."/>
            <person name="Cros-Aarteil S."/>
            <person name="Calhoun S."/>
            <person name="Haridas S."/>
            <person name="Kuo A."/>
            <person name="Mondo S."/>
            <person name="Pangilinan J."/>
            <person name="Riley R."/>
            <person name="LaButti K."/>
            <person name="Andreopoulos B."/>
            <person name="Lipzen A."/>
            <person name="Chen C."/>
            <person name="Yan M."/>
            <person name="Daum C."/>
            <person name="Ng V."/>
            <person name="Clum A."/>
            <person name="Steindorff A."/>
            <person name="Ohm R.A."/>
            <person name="Martin F."/>
            <person name="Silar P."/>
            <person name="Natvig D.O."/>
            <person name="Lalanne C."/>
            <person name="Gautier V."/>
            <person name="Ament-Velasquez S.L."/>
            <person name="Kruys A."/>
            <person name="Hutchinson M.I."/>
            <person name="Powell A.J."/>
            <person name="Barry K."/>
            <person name="Miller A.N."/>
            <person name="Grigoriev I.V."/>
            <person name="Debuchy R."/>
            <person name="Gladieux P."/>
            <person name="Hiltunen Thoren M."/>
            <person name="Johannesson H."/>
        </authorList>
    </citation>
    <scope>NUCLEOTIDE SEQUENCE</scope>
    <source>
        <strain evidence="11">CBS 232.78</strain>
    </source>
</reference>
<dbReference type="FunFam" id="1.10.10.60:FF:000059">
    <property type="entry name" value="TGFB-induced factor homeobox 1"/>
    <property type="match status" value="1"/>
</dbReference>
<protein>
    <submittedName>
        <fullName evidence="11">Homeobox domain-containing protein</fullName>
    </submittedName>
</protein>
<feature type="region of interest" description="Disordered" evidence="9">
    <location>
        <begin position="60"/>
        <end position="158"/>
    </location>
</feature>
<dbReference type="PROSITE" id="PS50071">
    <property type="entry name" value="HOMEOBOX_2"/>
    <property type="match status" value="1"/>
</dbReference>
<dbReference type="InterPro" id="IPR008422">
    <property type="entry name" value="KN_HD"/>
</dbReference>
<evidence type="ECO:0000313" key="11">
    <source>
        <dbReference type="EMBL" id="KAK3368187.1"/>
    </source>
</evidence>
<feature type="region of interest" description="Disordered" evidence="9">
    <location>
        <begin position="370"/>
        <end position="428"/>
    </location>
</feature>
<feature type="domain" description="Homeobox" evidence="10">
    <location>
        <begin position="275"/>
        <end position="338"/>
    </location>
</feature>
<feature type="compositionally biased region" description="Polar residues" evidence="9">
    <location>
        <begin position="126"/>
        <end position="149"/>
    </location>
</feature>
<evidence type="ECO:0000256" key="4">
    <source>
        <dbReference type="ARBA" id="ARBA00023155"/>
    </source>
</evidence>
<keyword evidence="2" id="KW-0805">Transcription regulation</keyword>
<evidence type="ECO:0000256" key="9">
    <source>
        <dbReference type="SAM" id="MobiDB-lite"/>
    </source>
</evidence>
<dbReference type="InterPro" id="IPR009057">
    <property type="entry name" value="Homeodomain-like_sf"/>
</dbReference>